<dbReference type="KEGG" id="pma:Pro_1187"/>
<evidence type="ECO:0000313" key="2">
    <source>
        <dbReference type="Proteomes" id="UP000001420"/>
    </source>
</evidence>
<dbReference type="PATRIC" id="fig|167539.5.peg.1242"/>
<gene>
    <name evidence="1" type="ordered locus">Pro_1187</name>
</gene>
<dbReference type="EnsemblBacteria" id="AAQ00232">
    <property type="protein sequence ID" value="AAQ00232"/>
    <property type="gene ID" value="Pro_1187"/>
</dbReference>
<keyword evidence="2" id="KW-1185">Reference proteome</keyword>
<dbReference type="AlphaFoldDB" id="Q7VBB0"/>
<dbReference type="InterPro" id="IPR036866">
    <property type="entry name" value="RibonucZ/Hydroxyglut_hydro"/>
</dbReference>
<dbReference type="eggNOG" id="COG2220">
    <property type="taxonomic scope" value="Bacteria"/>
</dbReference>
<dbReference type="HOGENOM" id="CLU_055726_0_0_3"/>
<dbReference type="Pfam" id="PF13483">
    <property type="entry name" value="Lactamase_B_3"/>
    <property type="match status" value="1"/>
</dbReference>
<dbReference type="PANTHER" id="PTHR36142">
    <property type="entry name" value="METALLO-HYDROLASE/OXIDOREDUCTASE SUPERFAMILY PROTEIN"/>
    <property type="match status" value="1"/>
</dbReference>
<protein>
    <submittedName>
        <fullName evidence="1">Inactivated Zn-dependent hydrolase of the beta-lactamase fold</fullName>
    </submittedName>
</protein>
<dbReference type="STRING" id="167539.Pro_1187"/>
<dbReference type="SUPFAM" id="SSF56281">
    <property type="entry name" value="Metallo-hydrolase/oxidoreductase"/>
    <property type="match status" value="1"/>
</dbReference>
<dbReference type="PANTHER" id="PTHR36142:SF2">
    <property type="entry name" value="METALLO-HYDROLASE_OXIDOREDUCTASE SUPERFAMILY PROTEIN"/>
    <property type="match status" value="1"/>
</dbReference>
<keyword evidence="1" id="KW-0378">Hydrolase</keyword>
<proteinExistence type="predicted"/>
<dbReference type="OrthoDB" id="507726at2"/>
<dbReference type="RefSeq" id="WP_011125339.1">
    <property type="nucleotide sequence ID" value="NC_005042.1"/>
</dbReference>
<reference evidence="1 2" key="1">
    <citation type="journal article" date="2003" name="Proc. Natl. Acad. Sci. U.S.A.">
        <title>Genome sequence of the cyanobacterium Prochlorococcus marinus SS120, a nearly minimal oxyphototrophic genome.</title>
        <authorList>
            <person name="Dufresne A."/>
            <person name="Salanoubat M."/>
            <person name="Partensky F."/>
            <person name="Artiguenave F."/>
            <person name="Axmann I.M."/>
            <person name="Barbe V."/>
            <person name="Duprat S."/>
            <person name="Galperin M.Y."/>
            <person name="Koonin E.V."/>
            <person name="Le Gall F."/>
            <person name="Makarova K.S."/>
            <person name="Ostrowski M."/>
            <person name="Oztas S."/>
            <person name="Robert C."/>
            <person name="Rogozin I.B."/>
            <person name="Scanlan D.J."/>
            <person name="Tandeau de Marsac N."/>
            <person name="Weissenbach J."/>
            <person name="Wincker P."/>
            <person name="Wolf Y.I."/>
            <person name="Hess W.R."/>
        </authorList>
    </citation>
    <scope>NUCLEOTIDE SEQUENCE [LARGE SCALE GENOMIC DNA]</scope>
    <source>
        <strain evidence="2">SARG / CCMP1375 / SS120</strain>
    </source>
</reference>
<dbReference type="Gene3D" id="3.60.15.10">
    <property type="entry name" value="Ribonuclease Z/Hydroxyacylglutathione hydrolase-like"/>
    <property type="match status" value="1"/>
</dbReference>
<accession>Q7VBB0</accession>
<dbReference type="Proteomes" id="UP000001420">
    <property type="component" value="Chromosome"/>
</dbReference>
<sequence>MIFEATYFGSSSWFINLDGLRILIDPWLTGDLFFAPGPWLINGRLNTKITVPKTIDLLLLTQGLPDHAHPASLKLLDRSIPSICSYSAGRVLEKLGFSNKTSLKPGQSKNLDQTFIEATEGAAVPGLENGYIVSSKNFSFYIEPHGFLDEKIKPRRLDAVFTPVINLKLPLAGAFIKGKYVLPKLIKKFQPKKVFASTTGGDASFTGLLNYLISIDGCNEEASNFIKDKAEFINPKVGEIYQLNDYINQ</sequence>
<name>Q7VBB0_PROMA</name>
<dbReference type="EMBL" id="AE017126">
    <property type="protein sequence ID" value="AAQ00232.1"/>
    <property type="molecule type" value="Genomic_DNA"/>
</dbReference>
<dbReference type="GO" id="GO:0016787">
    <property type="term" value="F:hydrolase activity"/>
    <property type="evidence" value="ECO:0007669"/>
    <property type="project" value="UniProtKB-KW"/>
</dbReference>
<evidence type="ECO:0000313" key="1">
    <source>
        <dbReference type="EMBL" id="AAQ00232.1"/>
    </source>
</evidence>
<organism evidence="1 2">
    <name type="scientific">Prochlorococcus marinus (strain SARG / CCMP1375 / SS120)</name>
    <dbReference type="NCBI Taxonomy" id="167539"/>
    <lineage>
        <taxon>Bacteria</taxon>
        <taxon>Bacillati</taxon>
        <taxon>Cyanobacteriota</taxon>
        <taxon>Cyanophyceae</taxon>
        <taxon>Synechococcales</taxon>
        <taxon>Prochlorococcaceae</taxon>
        <taxon>Prochlorococcus</taxon>
    </lineage>
</organism>